<protein>
    <recommendedName>
        <fullName evidence="4">HTH gntR-type domain-containing protein</fullName>
    </recommendedName>
</protein>
<dbReference type="SMART" id="SM00345">
    <property type="entry name" value="HTH_GNTR"/>
    <property type="match status" value="2"/>
</dbReference>
<dbReference type="InterPro" id="IPR036388">
    <property type="entry name" value="WH-like_DNA-bd_sf"/>
</dbReference>
<dbReference type="Proteomes" id="UP000054844">
    <property type="component" value="Unassembled WGS sequence"/>
</dbReference>
<dbReference type="STRING" id="207340.APZ41_009370"/>
<dbReference type="PANTHER" id="PTHR43537">
    <property type="entry name" value="TRANSCRIPTIONAL REGULATOR, GNTR FAMILY"/>
    <property type="match status" value="1"/>
</dbReference>
<dbReference type="Gene3D" id="1.20.120.530">
    <property type="entry name" value="GntR ligand-binding domain-like"/>
    <property type="match status" value="1"/>
</dbReference>
<dbReference type="InterPro" id="IPR011711">
    <property type="entry name" value="GntR_C"/>
</dbReference>
<keyword evidence="1" id="KW-0805">Transcription regulation</keyword>
<dbReference type="Gene3D" id="1.10.10.10">
    <property type="entry name" value="Winged helix-like DNA-binding domain superfamily/Winged helix DNA-binding domain"/>
    <property type="match status" value="2"/>
</dbReference>
<dbReference type="Pfam" id="PF07729">
    <property type="entry name" value="FCD"/>
    <property type="match status" value="1"/>
</dbReference>
<dbReference type="Pfam" id="PF00392">
    <property type="entry name" value="GntR"/>
    <property type="match status" value="1"/>
</dbReference>
<sequence length="292" mass="32961">MPLMMTEPDASASPFHRDLARDILLRLRARGARPGDRLSRLGLAREFGVSRTPVLAALALLERLGVVATEGRSVRILDPDYDPARLDVADETARLVLRIARERRDGNLPEDVSERMLRQRTGASRTALQEALHHLEAVGIATRNRGHGWRLSVGFASEEERVASYRFRLMLEPAALLEPRFSLSADRMAAMRESQEVALRRQWREEDVPRFYEGAAAFHLALAQGCGNRFVIQAVEMQNRLRHLYGLHLLNRERAHEAAREHLGILDALELGDRPLAAERMRAHLQGSIAVR</sequence>
<dbReference type="PANTHER" id="PTHR43537:SF24">
    <property type="entry name" value="GLUCONATE OPERON TRANSCRIPTIONAL REPRESSOR"/>
    <property type="match status" value="1"/>
</dbReference>
<name>A0A1S8D7V6_9PROT</name>
<evidence type="ECO:0000256" key="2">
    <source>
        <dbReference type="ARBA" id="ARBA00023125"/>
    </source>
</evidence>
<gene>
    <name evidence="5" type="ORF">APZ41_009370</name>
</gene>
<reference evidence="5" key="1">
    <citation type="submission" date="2016-12" db="EMBL/GenBank/DDBJ databases">
        <title>Draft genome sequence of Roseomonas mucosa strain AU37, isolated from a peripheral intravenous catheter.</title>
        <authorList>
            <person name="Choudhury M.A."/>
            <person name="Sidjabat H.E."/>
            <person name="Wailan A.M."/>
            <person name="Zhang L."/>
            <person name="Marsh N.M."/>
            <person name="Rickard C.M."/>
            <person name="Davies M."/>
            <person name="Mcmillan D.J."/>
        </authorList>
    </citation>
    <scope>NUCLEOTIDE SEQUENCE [LARGE SCALE GENOMIC DNA]</scope>
    <source>
        <strain evidence="5">AU37</strain>
    </source>
</reference>
<dbReference type="GO" id="GO:0003677">
    <property type="term" value="F:DNA binding"/>
    <property type="evidence" value="ECO:0007669"/>
    <property type="project" value="UniProtKB-KW"/>
</dbReference>
<dbReference type="InterPro" id="IPR036390">
    <property type="entry name" value="WH_DNA-bd_sf"/>
</dbReference>
<keyword evidence="2" id="KW-0238">DNA-binding</keyword>
<dbReference type="SUPFAM" id="SSF48008">
    <property type="entry name" value="GntR ligand-binding domain-like"/>
    <property type="match status" value="1"/>
</dbReference>
<comment type="caution">
    <text evidence="5">The sequence shown here is derived from an EMBL/GenBank/DDBJ whole genome shotgun (WGS) entry which is preliminary data.</text>
</comment>
<evidence type="ECO:0000313" key="6">
    <source>
        <dbReference type="Proteomes" id="UP000054844"/>
    </source>
</evidence>
<dbReference type="InterPro" id="IPR008920">
    <property type="entry name" value="TF_FadR/GntR_C"/>
</dbReference>
<dbReference type="PROSITE" id="PS50949">
    <property type="entry name" value="HTH_GNTR"/>
    <property type="match status" value="1"/>
</dbReference>
<dbReference type="InterPro" id="IPR000524">
    <property type="entry name" value="Tscrpt_reg_HTH_GntR"/>
</dbReference>
<evidence type="ECO:0000256" key="3">
    <source>
        <dbReference type="ARBA" id="ARBA00023163"/>
    </source>
</evidence>
<feature type="domain" description="HTH gntR-type" evidence="4">
    <location>
        <begin position="13"/>
        <end position="79"/>
    </location>
</feature>
<evidence type="ECO:0000313" key="5">
    <source>
        <dbReference type="EMBL" id="ONH83445.1"/>
    </source>
</evidence>
<dbReference type="AlphaFoldDB" id="A0A1S8D7V6"/>
<dbReference type="GO" id="GO:0003700">
    <property type="term" value="F:DNA-binding transcription factor activity"/>
    <property type="evidence" value="ECO:0007669"/>
    <property type="project" value="InterPro"/>
</dbReference>
<dbReference type="SUPFAM" id="SSF46785">
    <property type="entry name" value="Winged helix' DNA-binding domain"/>
    <property type="match status" value="2"/>
</dbReference>
<dbReference type="EMBL" id="LLWF02000024">
    <property type="protein sequence ID" value="ONH83445.1"/>
    <property type="molecule type" value="Genomic_DNA"/>
</dbReference>
<accession>A0A1S8D7V6</accession>
<dbReference type="SMART" id="SM00895">
    <property type="entry name" value="FCD"/>
    <property type="match status" value="1"/>
</dbReference>
<organism evidence="5 6">
    <name type="scientific">Roseomonas mucosa</name>
    <dbReference type="NCBI Taxonomy" id="207340"/>
    <lineage>
        <taxon>Bacteria</taxon>
        <taxon>Pseudomonadati</taxon>
        <taxon>Pseudomonadota</taxon>
        <taxon>Alphaproteobacteria</taxon>
        <taxon>Acetobacterales</taxon>
        <taxon>Roseomonadaceae</taxon>
        <taxon>Roseomonas</taxon>
    </lineage>
</organism>
<keyword evidence="6" id="KW-1185">Reference proteome</keyword>
<proteinExistence type="predicted"/>
<evidence type="ECO:0000259" key="4">
    <source>
        <dbReference type="PROSITE" id="PS50949"/>
    </source>
</evidence>
<keyword evidence="3" id="KW-0804">Transcription</keyword>
<evidence type="ECO:0000256" key="1">
    <source>
        <dbReference type="ARBA" id="ARBA00023015"/>
    </source>
</evidence>